<keyword evidence="4" id="KW-1185">Reference proteome</keyword>
<dbReference type="OrthoDB" id="1492451at2"/>
<dbReference type="EMBL" id="CP140154">
    <property type="protein sequence ID" value="WQG88341.1"/>
    <property type="molecule type" value="Genomic_DNA"/>
</dbReference>
<evidence type="ECO:0000313" key="3">
    <source>
        <dbReference type="Proteomes" id="UP000183788"/>
    </source>
</evidence>
<dbReference type="RefSeq" id="WP_072359648.1">
    <property type="nucleotide sequence ID" value="NZ_CP139972.1"/>
</dbReference>
<evidence type="ECO:0000313" key="1">
    <source>
        <dbReference type="EMBL" id="SFW48672.1"/>
    </source>
</evidence>
<dbReference type="Proteomes" id="UP001326715">
    <property type="component" value="Chromosome"/>
</dbReference>
<name>A0A1K1PLQ3_9BACT</name>
<organism evidence="1 3">
    <name type="scientific">Chitinophaga sancti</name>
    <dbReference type="NCBI Taxonomy" id="1004"/>
    <lineage>
        <taxon>Bacteria</taxon>
        <taxon>Pseudomonadati</taxon>
        <taxon>Bacteroidota</taxon>
        <taxon>Chitinophagia</taxon>
        <taxon>Chitinophagales</taxon>
        <taxon>Chitinophagaceae</taxon>
        <taxon>Chitinophaga</taxon>
    </lineage>
</organism>
<dbReference type="STRING" id="1004.SAMN05661012_02105"/>
<evidence type="ECO:0000313" key="2">
    <source>
        <dbReference type="EMBL" id="WQG88341.1"/>
    </source>
</evidence>
<reference evidence="1 3" key="1">
    <citation type="submission" date="2016-11" db="EMBL/GenBank/DDBJ databases">
        <authorList>
            <person name="Jaros S."/>
            <person name="Januszkiewicz K."/>
            <person name="Wedrychowicz H."/>
        </authorList>
    </citation>
    <scope>NUCLEOTIDE SEQUENCE [LARGE SCALE GENOMIC DNA]</scope>
    <source>
        <strain evidence="1 3">DSM 784</strain>
    </source>
</reference>
<gene>
    <name evidence="1" type="ORF">SAMN05661012_02105</name>
    <name evidence="2" type="ORF">SR876_25815</name>
</gene>
<accession>A0A1K1PLQ3</accession>
<proteinExistence type="predicted"/>
<protein>
    <submittedName>
        <fullName evidence="1">Uncharacterized protein</fullName>
    </submittedName>
</protein>
<evidence type="ECO:0000313" key="4">
    <source>
        <dbReference type="Proteomes" id="UP001326715"/>
    </source>
</evidence>
<sequence length="141" mass="17053">MSNRFKKSEERIEQIFKNSFEDTSRRIETLLFYKSYLESNLKFPLDITGIEDFDWEEFYLLGPGEKEEYEILKKTRPSYTGIFKMTSFDSYYDEDYGLFAKVTRISDKKRFKLPLADMKALDKKSLEYQLLEDYSIWVINY</sequence>
<dbReference type="Proteomes" id="UP000183788">
    <property type="component" value="Unassembled WGS sequence"/>
</dbReference>
<reference evidence="2 4" key="2">
    <citation type="submission" date="2023-11" db="EMBL/GenBank/DDBJ databases">
        <title>MicrobeMod: A computational toolkit for identifying prokaryotic methylation and restriction-modification with nanopore sequencing.</title>
        <authorList>
            <person name="Crits-Christoph A."/>
            <person name="Kang S.C."/>
            <person name="Lee H."/>
            <person name="Ostrov N."/>
        </authorList>
    </citation>
    <scope>NUCLEOTIDE SEQUENCE [LARGE SCALE GENOMIC DNA]</scope>
    <source>
        <strain evidence="2 4">ATCC 23090</strain>
    </source>
</reference>
<dbReference type="AlphaFoldDB" id="A0A1K1PLQ3"/>
<dbReference type="EMBL" id="FPIZ01000005">
    <property type="protein sequence ID" value="SFW48672.1"/>
    <property type="molecule type" value="Genomic_DNA"/>
</dbReference>